<keyword evidence="2" id="KW-1185">Reference proteome</keyword>
<reference evidence="1 2" key="1">
    <citation type="submission" date="2014-04" db="EMBL/GenBank/DDBJ databases">
        <title>Evolutionary Origins and Diversification of the Mycorrhizal Mutualists.</title>
        <authorList>
            <consortium name="DOE Joint Genome Institute"/>
            <consortium name="Mycorrhizal Genomics Consortium"/>
            <person name="Kohler A."/>
            <person name="Kuo A."/>
            <person name="Nagy L.G."/>
            <person name="Floudas D."/>
            <person name="Copeland A."/>
            <person name="Barry K.W."/>
            <person name="Cichocki N."/>
            <person name="Veneault-Fourrey C."/>
            <person name="LaButti K."/>
            <person name="Lindquist E.A."/>
            <person name="Lipzen A."/>
            <person name="Lundell T."/>
            <person name="Morin E."/>
            <person name="Murat C."/>
            <person name="Riley R."/>
            <person name="Ohm R."/>
            <person name="Sun H."/>
            <person name="Tunlid A."/>
            <person name="Henrissat B."/>
            <person name="Grigoriev I.V."/>
            <person name="Hibbett D.S."/>
            <person name="Martin F."/>
        </authorList>
    </citation>
    <scope>NUCLEOTIDE SEQUENCE [LARGE SCALE GENOMIC DNA]</scope>
    <source>
        <strain evidence="1 2">Koide BX008</strain>
    </source>
</reference>
<protein>
    <submittedName>
        <fullName evidence="1">Uncharacterized protein</fullName>
    </submittedName>
</protein>
<dbReference type="EMBL" id="KN818291">
    <property type="protein sequence ID" value="KIL60896.1"/>
    <property type="molecule type" value="Genomic_DNA"/>
</dbReference>
<evidence type="ECO:0000313" key="1">
    <source>
        <dbReference type="EMBL" id="KIL60896.1"/>
    </source>
</evidence>
<dbReference type="Proteomes" id="UP000054549">
    <property type="component" value="Unassembled WGS sequence"/>
</dbReference>
<gene>
    <name evidence="1" type="ORF">M378DRAFT_167568</name>
</gene>
<dbReference type="HOGENOM" id="CLU_2621533_0_0_1"/>
<organism evidence="1 2">
    <name type="scientific">Amanita muscaria (strain Koide BX008)</name>
    <dbReference type="NCBI Taxonomy" id="946122"/>
    <lineage>
        <taxon>Eukaryota</taxon>
        <taxon>Fungi</taxon>
        <taxon>Dikarya</taxon>
        <taxon>Basidiomycota</taxon>
        <taxon>Agaricomycotina</taxon>
        <taxon>Agaricomycetes</taxon>
        <taxon>Agaricomycetidae</taxon>
        <taxon>Agaricales</taxon>
        <taxon>Pluteineae</taxon>
        <taxon>Amanitaceae</taxon>
        <taxon>Amanita</taxon>
    </lineage>
</organism>
<sequence>MHVISKLATIHRASNFKLVHHVHCAQGNAAAAVLPPPPRVQLPTAIPNQVQVEGTLILGALSTLVTFKKSSSAKLIGT</sequence>
<evidence type="ECO:0000313" key="2">
    <source>
        <dbReference type="Proteomes" id="UP000054549"/>
    </source>
</evidence>
<name>A0A0C2WVS0_AMAMK</name>
<proteinExistence type="predicted"/>
<accession>A0A0C2WVS0</accession>
<dbReference type="AlphaFoldDB" id="A0A0C2WVS0"/>
<dbReference type="InParanoid" id="A0A0C2WVS0"/>